<dbReference type="Proteomes" id="UP001055167">
    <property type="component" value="Unassembled WGS sequence"/>
</dbReference>
<evidence type="ECO:0000313" key="2">
    <source>
        <dbReference type="Proteomes" id="UP001055167"/>
    </source>
</evidence>
<keyword evidence="2" id="KW-1185">Reference proteome</keyword>
<name>A0ABQ4RA68_9HYPH</name>
<accession>A0ABQ4RA68</accession>
<organism evidence="1 2">
    <name type="scientific">Methylobacterium crusticola</name>
    <dbReference type="NCBI Taxonomy" id="1697972"/>
    <lineage>
        <taxon>Bacteria</taxon>
        <taxon>Pseudomonadati</taxon>
        <taxon>Pseudomonadota</taxon>
        <taxon>Alphaproteobacteria</taxon>
        <taxon>Hyphomicrobiales</taxon>
        <taxon>Methylobacteriaceae</taxon>
        <taxon>Methylobacterium</taxon>
    </lineage>
</organism>
<reference evidence="1" key="1">
    <citation type="journal article" date="2021" name="Front. Microbiol.">
        <title>Comprehensive Comparative Genomics and Phenotyping of Methylobacterium Species.</title>
        <authorList>
            <person name="Alessa O."/>
            <person name="Ogura Y."/>
            <person name="Fujitani Y."/>
            <person name="Takami H."/>
            <person name="Hayashi T."/>
            <person name="Sahin N."/>
            <person name="Tani A."/>
        </authorList>
    </citation>
    <scope>NUCLEOTIDE SEQUENCE</scope>
    <source>
        <strain evidence="1">KCTC 52305</strain>
    </source>
</reference>
<comment type="caution">
    <text evidence="1">The sequence shown here is derived from an EMBL/GenBank/DDBJ whole genome shotgun (WGS) entry which is preliminary data.</text>
</comment>
<evidence type="ECO:0000313" key="1">
    <source>
        <dbReference type="EMBL" id="GJD54080.1"/>
    </source>
</evidence>
<sequence length="444" mass="45897">MALSRPTLVLTAFLVAGVDRARATDLPLAINVDPAANDRTGDPLRTAFQKTMSAVNALYYQRAQANGLATLGADGRLPSSQIPAGAAFSQSISVGAGAENAIDLITSAPTNGTWITHGSLKAEPILGPFNGVAQDLTRAGLARWYTASGNSDTGEYANLFNMHVTGGYPTAWQGRSAYRARSTVINGGRMYVVKPGTRGGTSAASGGPTGTTPGVDIADGSVIWRYEPNMQAANGGKTNFALMTYADTNASATWGAAIDTQISNGTNRINVNSVEIDLNNYRLDYGARAPGGSANALQIFMGGPRRSSAALAISAYDTPSDAANSVNGITLCCDRLVSDNSILDLTHAQTGIRLGGVYSGYQITGTGWNVNPVGVLTAAGAVMTAGFRLAPFTVSTLYACVPASVGTMAYVTDATSPAYDAVVTTGGGTKLSPVFCDGTAWRYR</sequence>
<protein>
    <submittedName>
        <fullName evidence="1">Uncharacterized protein</fullName>
    </submittedName>
</protein>
<reference evidence="1" key="2">
    <citation type="submission" date="2021-08" db="EMBL/GenBank/DDBJ databases">
        <authorList>
            <person name="Tani A."/>
            <person name="Ola A."/>
            <person name="Ogura Y."/>
            <person name="Katsura K."/>
            <person name="Hayashi T."/>
        </authorList>
    </citation>
    <scope>NUCLEOTIDE SEQUENCE</scope>
    <source>
        <strain evidence="1">KCTC 52305</strain>
    </source>
</reference>
<dbReference type="RefSeq" id="WP_128566356.1">
    <property type="nucleotide sequence ID" value="NZ_BPQH01000053.1"/>
</dbReference>
<proteinExistence type="predicted"/>
<gene>
    <name evidence="1" type="ORF">OPKNFCMD_6861</name>
</gene>
<dbReference type="EMBL" id="BPQH01000053">
    <property type="protein sequence ID" value="GJD54080.1"/>
    <property type="molecule type" value="Genomic_DNA"/>
</dbReference>